<name>A0AAW1M3T0_POPJA</name>
<organism evidence="1 2">
    <name type="scientific">Popillia japonica</name>
    <name type="common">Japanese beetle</name>
    <dbReference type="NCBI Taxonomy" id="7064"/>
    <lineage>
        <taxon>Eukaryota</taxon>
        <taxon>Metazoa</taxon>
        <taxon>Ecdysozoa</taxon>
        <taxon>Arthropoda</taxon>
        <taxon>Hexapoda</taxon>
        <taxon>Insecta</taxon>
        <taxon>Pterygota</taxon>
        <taxon>Neoptera</taxon>
        <taxon>Endopterygota</taxon>
        <taxon>Coleoptera</taxon>
        <taxon>Polyphaga</taxon>
        <taxon>Scarabaeiformia</taxon>
        <taxon>Scarabaeidae</taxon>
        <taxon>Rutelinae</taxon>
        <taxon>Popillia</taxon>
    </lineage>
</organism>
<gene>
    <name evidence="1" type="ORF">QE152_g8624</name>
</gene>
<reference evidence="1 2" key="1">
    <citation type="journal article" date="2024" name="BMC Genomics">
        <title>De novo assembly and annotation of Popillia japonica's genome with initial clues to its potential as an invasive pest.</title>
        <authorList>
            <person name="Cucini C."/>
            <person name="Boschi S."/>
            <person name="Funari R."/>
            <person name="Cardaioli E."/>
            <person name="Iannotti N."/>
            <person name="Marturano G."/>
            <person name="Paoli F."/>
            <person name="Bruttini M."/>
            <person name="Carapelli A."/>
            <person name="Frati F."/>
            <person name="Nardi F."/>
        </authorList>
    </citation>
    <scope>NUCLEOTIDE SEQUENCE [LARGE SCALE GENOMIC DNA]</scope>
    <source>
        <strain evidence="1">DMR45628</strain>
    </source>
</reference>
<dbReference type="Proteomes" id="UP001458880">
    <property type="component" value="Unassembled WGS sequence"/>
</dbReference>
<keyword evidence="2" id="KW-1185">Reference proteome</keyword>
<sequence length="181" mass="20479">MKINTPNETPAFQMSFNCAQIHHMHLCTEKYLHTIGFPNLSPLRSSFRTNVKKHNRRRGIRVLDSIISRAFHQNSGFCARGILTYTNIPAVCRHIHPGTVSHDLSDTIETLSLPGIHNSDISYLRIYIITSRTAGECWLSTEMFISRCLMHARTLVARDGKGDRIASMTNDCAQQQSNPLL</sequence>
<comment type="caution">
    <text evidence="1">The sequence shown here is derived from an EMBL/GenBank/DDBJ whole genome shotgun (WGS) entry which is preliminary data.</text>
</comment>
<proteinExistence type="predicted"/>
<dbReference type="AlphaFoldDB" id="A0AAW1M3T0"/>
<accession>A0AAW1M3T0</accession>
<evidence type="ECO:0000313" key="1">
    <source>
        <dbReference type="EMBL" id="KAK9739889.1"/>
    </source>
</evidence>
<evidence type="ECO:0000313" key="2">
    <source>
        <dbReference type="Proteomes" id="UP001458880"/>
    </source>
</evidence>
<protein>
    <submittedName>
        <fullName evidence="1">Uncharacterized protein</fullName>
    </submittedName>
</protein>
<dbReference type="EMBL" id="JASPKY010000069">
    <property type="protein sequence ID" value="KAK9739889.1"/>
    <property type="molecule type" value="Genomic_DNA"/>
</dbReference>